<gene>
    <name evidence="1" type="ORF">HELGO_WM22883</name>
</gene>
<dbReference type="AlphaFoldDB" id="A0A6S6U579"/>
<dbReference type="SUPFAM" id="SSF103196">
    <property type="entry name" value="Roadblock/LC7 domain"/>
    <property type="match status" value="1"/>
</dbReference>
<proteinExistence type="predicted"/>
<protein>
    <submittedName>
        <fullName evidence="1">Uncharacterized protein</fullName>
    </submittedName>
</protein>
<dbReference type="Gene3D" id="3.30.450.30">
    <property type="entry name" value="Dynein light chain 2a, cytoplasmic"/>
    <property type="match status" value="1"/>
</dbReference>
<reference evidence="1" key="1">
    <citation type="submission" date="2020-01" db="EMBL/GenBank/DDBJ databases">
        <authorList>
            <person name="Meier V. D."/>
            <person name="Meier V D."/>
        </authorList>
    </citation>
    <scope>NUCLEOTIDE SEQUENCE</scope>
    <source>
        <strain evidence="1">HLG_WM_MAG_09</strain>
    </source>
</reference>
<sequence length="213" mass="23598">MSEYVLSDNLYLSVTPGGAFYATQDDTPEPGRNFIQQLLKEPETPLFNVDVARQFTGLDKKRSLEFVHWLQEAGLISGQEKPENASIEMLEQSLPKLLRSLSDVGKAVLAESQGLYLGSAGFPHEAAEELAALSANLSSVYGRHKELLSGNLGYRQRAWGLVGASGNSEVGFWPIYIEQNHFTLIIEGVPQLNQPAFRDLIWALEIRYGQTSL</sequence>
<name>A0A6S6U579_9GAMM</name>
<evidence type="ECO:0000313" key="1">
    <source>
        <dbReference type="EMBL" id="CAA6829595.1"/>
    </source>
</evidence>
<organism evidence="1">
    <name type="scientific">uncultured Thiotrichaceae bacterium</name>
    <dbReference type="NCBI Taxonomy" id="298394"/>
    <lineage>
        <taxon>Bacteria</taxon>
        <taxon>Pseudomonadati</taxon>
        <taxon>Pseudomonadota</taxon>
        <taxon>Gammaproteobacteria</taxon>
        <taxon>Thiotrichales</taxon>
        <taxon>Thiotrichaceae</taxon>
        <taxon>environmental samples</taxon>
    </lineage>
</organism>
<dbReference type="EMBL" id="CACVAT010000534">
    <property type="protein sequence ID" value="CAA6829595.1"/>
    <property type="molecule type" value="Genomic_DNA"/>
</dbReference>
<accession>A0A6S6U579</accession>